<dbReference type="AlphaFoldDB" id="A0AAW0AXH9"/>
<name>A0AAW0AXH9_9AGAR</name>
<accession>A0AAW0AXH9</accession>
<dbReference type="Proteomes" id="UP001362999">
    <property type="component" value="Unassembled WGS sequence"/>
</dbReference>
<comment type="caution">
    <text evidence="2">The sequence shown here is derived from an EMBL/GenBank/DDBJ whole genome shotgun (WGS) entry which is preliminary data.</text>
</comment>
<keyword evidence="3" id="KW-1185">Reference proteome</keyword>
<proteinExistence type="predicted"/>
<dbReference type="EMBL" id="JAWWNJ010000048">
    <property type="protein sequence ID" value="KAK7017277.1"/>
    <property type="molecule type" value="Genomic_DNA"/>
</dbReference>
<sequence length="395" mass="43894">MPPIRGSRRAPPPEACGNINGFLPDAYTTINGGTGGSGGGGGMHGGAGGNGEGPQFHISALETSWNILVNGNAHYHCDSLNHASNPHELVLQRQATPDVLLLIFRRLSEYIEGDREKALFVMYCTLFAILFPGSLKLTDRLRLVPLIALPFLVIPSILSLNDTITLVDVMGERRPVLLAVWKNQQAFMEKLREFCNNNEEISAIIETDQYRIQDAEYSVYQLGSRMVSAGATLFMTAVVFYMEMGSTVTLSCPWCDTRTPALRCWNFQAFRDCTSCKRRFSTSHSDSPAPRNTNWSTVVSNNTLRATMHPQVSFQPNPLMGNKKTDNLNQLQTATSNISFRFIHLLLTLPRIPQSIPPPVTKPTSEGRFYVPRANRGLGPKPPTPLRRSWSSWEL</sequence>
<protein>
    <submittedName>
        <fullName evidence="2">Uncharacterized protein</fullName>
    </submittedName>
</protein>
<gene>
    <name evidence="2" type="ORF">R3P38DRAFT_2986297</name>
</gene>
<reference evidence="2 3" key="1">
    <citation type="journal article" date="2024" name="J Genomics">
        <title>Draft genome sequencing and assembly of Favolaschia claudopus CIRM-BRFM 2984 isolated from oak limbs.</title>
        <authorList>
            <person name="Navarro D."/>
            <person name="Drula E."/>
            <person name="Chaduli D."/>
            <person name="Cazenave R."/>
            <person name="Ahrendt S."/>
            <person name="Wang J."/>
            <person name="Lipzen A."/>
            <person name="Daum C."/>
            <person name="Barry K."/>
            <person name="Grigoriev I.V."/>
            <person name="Favel A."/>
            <person name="Rosso M.N."/>
            <person name="Martin F."/>
        </authorList>
    </citation>
    <scope>NUCLEOTIDE SEQUENCE [LARGE SCALE GENOMIC DNA]</scope>
    <source>
        <strain evidence="2 3">CIRM-BRFM 2984</strain>
    </source>
</reference>
<evidence type="ECO:0000313" key="3">
    <source>
        <dbReference type="Proteomes" id="UP001362999"/>
    </source>
</evidence>
<feature type="region of interest" description="Disordered" evidence="1">
    <location>
        <begin position="357"/>
        <end position="395"/>
    </location>
</feature>
<evidence type="ECO:0000256" key="1">
    <source>
        <dbReference type="SAM" id="MobiDB-lite"/>
    </source>
</evidence>
<evidence type="ECO:0000313" key="2">
    <source>
        <dbReference type="EMBL" id="KAK7017277.1"/>
    </source>
</evidence>
<organism evidence="2 3">
    <name type="scientific">Favolaschia claudopus</name>
    <dbReference type="NCBI Taxonomy" id="2862362"/>
    <lineage>
        <taxon>Eukaryota</taxon>
        <taxon>Fungi</taxon>
        <taxon>Dikarya</taxon>
        <taxon>Basidiomycota</taxon>
        <taxon>Agaricomycotina</taxon>
        <taxon>Agaricomycetes</taxon>
        <taxon>Agaricomycetidae</taxon>
        <taxon>Agaricales</taxon>
        <taxon>Marasmiineae</taxon>
        <taxon>Mycenaceae</taxon>
        <taxon>Favolaschia</taxon>
    </lineage>
</organism>